<protein>
    <submittedName>
        <fullName evidence="1">Uncharacterized protein</fullName>
    </submittedName>
</protein>
<dbReference type="Proteomes" id="UP000005307">
    <property type="component" value="Chromosome"/>
</dbReference>
<dbReference type="KEGG" id="oat:OAN307_c44840"/>
<keyword evidence="2" id="KW-1185">Reference proteome</keyword>
<evidence type="ECO:0000313" key="1">
    <source>
        <dbReference type="EMBL" id="AGI69843.1"/>
    </source>
</evidence>
<evidence type="ECO:0000313" key="2">
    <source>
        <dbReference type="Proteomes" id="UP000005307"/>
    </source>
</evidence>
<dbReference type="HOGENOM" id="CLU_148647_0_0_5"/>
<dbReference type="EMBL" id="CP003740">
    <property type="protein sequence ID" value="AGI69843.1"/>
    <property type="molecule type" value="Genomic_DNA"/>
</dbReference>
<gene>
    <name evidence="1" type="ORF">OAN307_c44840</name>
</gene>
<accession>M9RDK7</accession>
<dbReference type="STRING" id="391626.OAN307_c44840"/>
<proteinExistence type="predicted"/>
<dbReference type="AlphaFoldDB" id="M9RDK7"/>
<sequence>MQLLRPRQESDALPQPAALLSAEWRGVLNVLRMTALDCRVAAQTDLFKACAVLSNKEDVARDAFSQALLKCLREAIRTKPIFYQPGTVALSFDEAWLMRAVIASRGGDGHSLTFLIRSRVPKMYQRNIAFLINGISDQFSQN</sequence>
<dbReference type="eggNOG" id="ENOG50336MH">
    <property type="taxonomic scope" value="Bacteria"/>
</dbReference>
<reference evidence="1 2" key="1">
    <citation type="journal article" date="2013" name="PLoS ONE">
        <title>Poles Apart: Arctic and Antarctic Octadecabacter strains Share High Genome Plasticity and a New Type of Xanthorhodopsin.</title>
        <authorList>
            <person name="Vollmers J."/>
            <person name="Voget S."/>
            <person name="Dietrich S."/>
            <person name="Gollnow K."/>
            <person name="Smits M."/>
            <person name="Meyer K."/>
            <person name="Brinkhoff T."/>
            <person name="Simon M."/>
            <person name="Daniel R."/>
        </authorList>
    </citation>
    <scope>NUCLEOTIDE SEQUENCE [LARGE SCALE GENOMIC DNA]</scope>
    <source>
        <strain evidence="1 2">307</strain>
    </source>
</reference>
<organism evidence="1 2">
    <name type="scientific">Octadecabacter antarcticus 307</name>
    <dbReference type="NCBI Taxonomy" id="391626"/>
    <lineage>
        <taxon>Bacteria</taxon>
        <taxon>Pseudomonadati</taxon>
        <taxon>Pseudomonadota</taxon>
        <taxon>Alphaproteobacteria</taxon>
        <taxon>Rhodobacterales</taxon>
        <taxon>Roseobacteraceae</taxon>
        <taxon>Octadecabacter</taxon>
    </lineage>
</organism>
<name>M9RDK7_9RHOB</name>